<reference evidence="1" key="1">
    <citation type="journal article" date="2021" name="Proc. Natl. Acad. Sci. U.S.A.">
        <title>A Catalog of Tens of Thousands of Viruses from Human Metagenomes Reveals Hidden Associations with Chronic Diseases.</title>
        <authorList>
            <person name="Tisza M.J."/>
            <person name="Buck C.B."/>
        </authorList>
    </citation>
    <scope>NUCLEOTIDE SEQUENCE</scope>
    <source>
        <strain evidence="1">Ct8Lf7</strain>
    </source>
</reference>
<protein>
    <submittedName>
        <fullName evidence="1">Uncharacterized protein</fullName>
    </submittedName>
</protein>
<accession>A0A8S5S180</accession>
<proteinExistence type="predicted"/>
<evidence type="ECO:0000313" key="1">
    <source>
        <dbReference type="EMBL" id="DAF44689.1"/>
    </source>
</evidence>
<dbReference type="EMBL" id="BK032511">
    <property type="protein sequence ID" value="DAF44689.1"/>
    <property type="molecule type" value="Genomic_DNA"/>
</dbReference>
<sequence length="42" mass="5095">MMNTIFYTTVDTHNIYLVFVYIVQRNYFLSKHFSILSYAARI</sequence>
<name>A0A8S5S180_9CAUD</name>
<organism evidence="1">
    <name type="scientific">Podoviridae sp. ct8Lf7</name>
    <dbReference type="NCBI Taxonomy" id="2827723"/>
    <lineage>
        <taxon>Viruses</taxon>
        <taxon>Duplodnaviria</taxon>
        <taxon>Heunggongvirae</taxon>
        <taxon>Uroviricota</taxon>
        <taxon>Caudoviricetes</taxon>
    </lineage>
</organism>